<evidence type="ECO:0008006" key="3">
    <source>
        <dbReference type="Google" id="ProtNLM"/>
    </source>
</evidence>
<proteinExistence type="predicted"/>
<dbReference type="Proteomes" id="UP001342631">
    <property type="component" value="Unassembled WGS sequence"/>
</dbReference>
<dbReference type="InterPro" id="IPR024997">
    <property type="entry name" value="DUF3892"/>
</dbReference>
<comment type="caution">
    <text evidence="1">The sequence shown here is derived from an EMBL/GenBank/DDBJ whole genome shotgun (WGS) entry which is preliminary data.</text>
</comment>
<sequence>MVYITHIRLSGGTSIQHIERVRWFDPAANKSDHCSRQDMVDWIEQKKGDARVKGPYGDVAVTVVRAVPPYLKTKPNNTHEDNLLSLPSF</sequence>
<dbReference type="EMBL" id="BTTX01000012">
    <property type="protein sequence ID" value="GMU11343.1"/>
    <property type="molecule type" value="Genomic_DNA"/>
</dbReference>
<reference evidence="1 2" key="1">
    <citation type="journal article" date="2024" name="Arch. Microbiol.">
        <title>Corallococcus caeni sp. nov., a novel myxobacterium isolated from activated sludge.</title>
        <authorList>
            <person name="Tomita S."/>
            <person name="Nakai R."/>
            <person name="Kuroda K."/>
            <person name="Kurashita H."/>
            <person name="Hatamoto M."/>
            <person name="Yamaguchi T."/>
            <person name="Narihiro T."/>
        </authorList>
    </citation>
    <scope>NUCLEOTIDE SEQUENCE [LARGE SCALE GENOMIC DNA]</scope>
    <source>
        <strain evidence="1 2">NO1</strain>
    </source>
</reference>
<evidence type="ECO:0000313" key="2">
    <source>
        <dbReference type="Proteomes" id="UP001342631"/>
    </source>
</evidence>
<gene>
    <name evidence="1" type="ORF">ASNO1_75970</name>
</gene>
<protein>
    <recommendedName>
        <fullName evidence="3">DUF3892 domain-containing protein</fullName>
    </recommendedName>
</protein>
<dbReference type="RefSeq" id="WP_338282632.1">
    <property type="nucleotide sequence ID" value="NZ_BTTX01000012.1"/>
</dbReference>
<keyword evidence="2" id="KW-1185">Reference proteome</keyword>
<evidence type="ECO:0000313" key="1">
    <source>
        <dbReference type="EMBL" id="GMU11343.1"/>
    </source>
</evidence>
<accession>A0ABQ6R4U8</accession>
<organism evidence="1 2">
    <name type="scientific">Corallococcus caeni</name>
    <dbReference type="NCBI Taxonomy" id="3082388"/>
    <lineage>
        <taxon>Bacteria</taxon>
        <taxon>Pseudomonadati</taxon>
        <taxon>Myxococcota</taxon>
        <taxon>Myxococcia</taxon>
        <taxon>Myxococcales</taxon>
        <taxon>Cystobacterineae</taxon>
        <taxon>Myxococcaceae</taxon>
        <taxon>Corallococcus</taxon>
    </lineage>
</organism>
<dbReference type="Pfam" id="PF13031">
    <property type="entry name" value="DUF3892"/>
    <property type="match status" value="1"/>
</dbReference>
<name>A0ABQ6R4U8_9BACT</name>